<dbReference type="Proteomes" id="UP000602510">
    <property type="component" value="Unassembled WGS sequence"/>
</dbReference>
<proteinExistence type="predicted"/>
<keyword evidence="2" id="KW-0732">Signal</keyword>
<name>A0A833T3L7_PHYIN</name>
<dbReference type="AlphaFoldDB" id="A0A833T3L7"/>
<evidence type="ECO:0008006" key="5">
    <source>
        <dbReference type="Google" id="ProtNLM"/>
    </source>
</evidence>
<feature type="signal peptide" evidence="2">
    <location>
        <begin position="1"/>
        <end position="25"/>
    </location>
</feature>
<dbReference type="PANTHER" id="PTHR39219">
    <property type="entry name" value="ER MEMBRANE PROTEIN COMPLEX SUBUNIT 10"/>
    <property type="match status" value="1"/>
</dbReference>
<feature type="region of interest" description="Disordered" evidence="1">
    <location>
        <begin position="200"/>
        <end position="234"/>
    </location>
</feature>
<organism evidence="3 4">
    <name type="scientific">Phytophthora infestans</name>
    <name type="common">Potato late blight agent</name>
    <name type="synonym">Botrytis infestans</name>
    <dbReference type="NCBI Taxonomy" id="4787"/>
    <lineage>
        <taxon>Eukaryota</taxon>
        <taxon>Sar</taxon>
        <taxon>Stramenopiles</taxon>
        <taxon>Oomycota</taxon>
        <taxon>Peronosporomycetes</taxon>
        <taxon>Peronosporales</taxon>
        <taxon>Peronosporaceae</taxon>
        <taxon>Phytophthora</taxon>
    </lineage>
</organism>
<dbReference type="Pfam" id="PF21203">
    <property type="entry name" value="ECM10"/>
    <property type="match status" value="1"/>
</dbReference>
<feature type="chain" id="PRO_5032828877" description="ER membrane protein complex subunit 10" evidence="2">
    <location>
        <begin position="26"/>
        <end position="281"/>
    </location>
</feature>
<keyword evidence="4" id="KW-1185">Reference proteome</keyword>
<sequence length="281" mass="30627">MMLPRAWTLLFVLATTALLATFVSADPREVENAELKEEFGDDFEDERSIPALGELEQRLKFELEHQLAAGAPYTPRGIVEIVGSASSPKPQVSFSALPTLRADDVEKLETLLRHDRHYTVRAKADPTDPQSPYVMTSVPMCMLAGMRLREDFAFHLSDSGKLVAIEYLTPYLDNDACAELQTRSLKDVRFGPFGTVLKTQAGPSPPKNIVVNRDRAPQGVKPVKSEDGNDEPEEENQSFLRKYWYIILPIVVMSLLGGDGGAASAGGAGGAPAAAAGGRRR</sequence>
<reference evidence="3" key="1">
    <citation type="submission" date="2020-04" db="EMBL/GenBank/DDBJ databases">
        <title>Hybrid Assembly of Korean Phytophthora infestans isolates.</title>
        <authorList>
            <person name="Prokchorchik M."/>
            <person name="Lee Y."/>
            <person name="Seo J."/>
            <person name="Cho J.-H."/>
            <person name="Park Y.-E."/>
            <person name="Jang D.-C."/>
            <person name="Im J.-S."/>
            <person name="Choi J.-G."/>
            <person name="Park H.-J."/>
            <person name="Lee G.-B."/>
            <person name="Lee Y.-G."/>
            <person name="Hong S.-Y."/>
            <person name="Cho K."/>
            <person name="Sohn K.H."/>
        </authorList>
    </citation>
    <scope>NUCLEOTIDE SEQUENCE</scope>
    <source>
        <strain evidence="3">KR_1_A1</strain>
    </source>
</reference>
<accession>A0A833T3L7</accession>
<dbReference type="OMA" id="AFHVNEV"/>
<dbReference type="EMBL" id="WSZM01000038">
    <property type="protein sequence ID" value="KAF4045913.1"/>
    <property type="molecule type" value="Genomic_DNA"/>
</dbReference>
<evidence type="ECO:0000256" key="1">
    <source>
        <dbReference type="SAM" id="MobiDB-lite"/>
    </source>
</evidence>
<evidence type="ECO:0000313" key="4">
    <source>
        <dbReference type="Proteomes" id="UP000602510"/>
    </source>
</evidence>
<evidence type="ECO:0000313" key="3">
    <source>
        <dbReference type="EMBL" id="KAF4045913.1"/>
    </source>
</evidence>
<evidence type="ECO:0000256" key="2">
    <source>
        <dbReference type="SAM" id="SignalP"/>
    </source>
</evidence>
<comment type="caution">
    <text evidence="3">The sequence shown here is derived from an EMBL/GenBank/DDBJ whole genome shotgun (WGS) entry which is preliminary data.</text>
</comment>
<gene>
    <name evidence="3" type="ORF">GN244_ATG01745</name>
</gene>
<dbReference type="PANTHER" id="PTHR39219:SF1">
    <property type="entry name" value="ER MEMBRANE PROTEIN COMPLEX SUBUNIT 10"/>
    <property type="match status" value="1"/>
</dbReference>
<dbReference type="CDD" id="cd22209">
    <property type="entry name" value="EMC10"/>
    <property type="match status" value="1"/>
</dbReference>
<protein>
    <recommendedName>
        <fullName evidence="5">ER membrane protein complex subunit 10</fullName>
    </recommendedName>
</protein>